<feature type="domain" description="Metallo-beta-lactamase" evidence="3">
    <location>
        <begin position="7"/>
        <end position="194"/>
    </location>
</feature>
<dbReference type="Proteomes" id="UP001332192">
    <property type="component" value="Chromosome"/>
</dbReference>
<evidence type="ECO:0000259" key="3">
    <source>
        <dbReference type="SMART" id="SM00849"/>
    </source>
</evidence>
<protein>
    <recommendedName>
        <fullName evidence="2">UPF0173 metal-dependent hydrolase U7230_04145</fullName>
    </recommendedName>
</protein>
<dbReference type="RefSeq" id="WP_324717476.1">
    <property type="nucleotide sequence ID" value="NZ_CP141615.1"/>
</dbReference>
<dbReference type="EMBL" id="CP141615">
    <property type="protein sequence ID" value="WRP18205.1"/>
    <property type="molecule type" value="Genomic_DNA"/>
</dbReference>
<gene>
    <name evidence="4" type="ORF">U7230_04145</name>
</gene>
<dbReference type="InterPro" id="IPR050114">
    <property type="entry name" value="UPF0173_UPF0282_UlaG_hydrolase"/>
</dbReference>
<dbReference type="SUPFAM" id="SSF56281">
    <property type="entry name" value="Metallo-hydrolase/oxidoreductase"/>
    <property type="match status" value="1"/>
</dbReference>
<name>A0ABZ1BZE1_9FIRM</name>
<dbReference type="InterPro" id="IPR022877">
    <property type="entry name" value="UPF0173"/>
</dbReference>
<proteinExistence type="inferred from homology"/>
<evidence type="ECO:0000313" key="5">
    <source>
        <dbReference type="Proteomes" id="UP001332192"/>
    </source>
</evidence>
<evidence type="ECO:0000313" key="4">
    <source>
        <dbReference type="EMBL" id="WRP18205.1"/>
    </source>
</evidence>
<dbReference type="PANTHER" id="PTHR43546:SF3">
    <property type="entry name" value="UPF0173 METAL-DEPENDENT HYDROLASE MJ1163"/>
    <property type="match status" value="1"/>
</dbReference>
<dbReference type="GO" id="GO:0016787">
    <property type="term" value="F:hydrolase activity"/>
    <property type="evidence" value="ECO:0007669"/>
    <property type="project" value="UniProtKB-KW"/>
</dbReference>
<dbReference type="InterPro" id="IPR001279">
    <property type="entry name" value="Metallo-B-lactamas"/>
</dbReference>
<dbReference type="Gene3D" id="3.60.15.10">
    <property type="entry name" value="Ribonuclease Z/Hydroxyacylglutathione hydrolase-like"/>
    <property type="match status" value="1"/>
</dbReference>
<dbReference type="HAMAP" id="MF_00457">
    <property type="entry name" value="UPF0173"/>
    <property type="match status" value="1"/>
</dbReference>
<evidence type="ECO:0000256" key="1">
    <source>
        <dbReference type="ARBA" id="ARBA00022801"/>
    </source>
</evidence>
<dbReference type="InterPro" id="IPR036866">
    <property type="entry name" value="RibonucZ/Hydroxyglut_hydro"/>
</dbReference>
<organism evidence="4 5">
    <name type="scientific">Carboxydichorda subterranea</name>
    <dbReference type="NCBI Taxonomy" id="3109565"/>
    <lineage>
        <taxon>Bacteria</taxon>
        <taxon>Bacillati</taxon>
        <taxon>Bacillota</taxon>
        <taxon>Limnochordia</taxon>
        <taxon>Limnochordales</taxon>
        <taxon>Geochordaceae</taxon>
        <taxon>Carboxydichorda</taxon>
    </lineage>
</organism>
<keyword evidence="5" id="KW-1185">Reference proteome</keyword>
<keyword evidence="1 2" id="KW-0378">Hydrolase</keyword>
<accession>A0ABZ1BZE1</accession>
<evidence type="ECO:0000256" key="2">
    <source>
        <dbReference type="HAMAP-Rule" id="MF_00457"/>
    </source>
</evidence>
<comment type="similarity">
    <text evidence="2">Belongs to the UPF0173 family.</text>
</comment>
<sequence length="231" mass="24795">MQVRFWGHAFVEVTGGHGTILIDPFVTGNPLAEKAGARPEQFRPRAILLTHGHGDHLGDAVAIAKRSGATIVAPYELAMLCRARGASVHPMHIGGSRPFEWGWVKLTPAWHGSGAEEGDRVVYTGNPCGYLLRVDGKTLYHAGDTGLFGDMALIGERHPIDVALLPIGDNFTMGPEDAAYAARLLKPRLAVPIHYGTFDVLVQDPAPFVEAARQQGVEVRVLQPGASLQVA</sequence>
<reference evidence="4 5" key="1">
    <citation type="journal article" date="2024" name="Front. Microbiol.">
        <title>Novel thermophilic genera Geochorda gen. nov. and Carboxydochorda gen. nov. from the deep terrestrial subsurface reveal the ecophysiological diversity in the class Limnochordia.</title>
        <authorList>
            <person name="Karnachuk O.V."/>
            <person name="Lukina A.P."/>
            <person name="Avakyan M.R."/>
            <person name="Kadnikov V.V."/>
            <person name="Begmatov S."/>
            <person name="Beletsky A.V."/>
            <person name="Vlasova K.G."/>
            <person name="Novikov A.A."/>
            <person name="Shcherbakova V.A."/>
            <person name="Mardanov A.V."/>
            <person name="Ravin N.V."/>
        </authorList>
    </citation>
    <scope>NUCLEOTIDE SEQUENCE [LARGE SCALE GENOMIC DNA]</scope>
    <source>
        <strain evidence="4 5">L945</strain>
    </source>
</reference>
<dbReference type="SMART" id="SM00849">
    <property type="entry name" value="Lactamase_B"/>
    <property type="match status" value="1"/>
</dbReference>
<dbReference type="PANTHER" id="PTHR43546">
    <property type="entry name" value="UPF0173 METAL-DEPENDENT HYDROLASE MJ1163-RELATED"/>
    <property type="match status" value="1"/>
</dbReference>
<dbReference type="Pfam" id="PF12706">
    <property type="entry name" value="Lactamase_B_2"/>
    <property type="match status" value="1"/>
</dbReference>
<dbReference type="NCBIfam" id="NF001911">
    <property type="entry name" value="PRK00685.1"/>
    <property type="match status" value="1"/>
</dbReference>